<dbReference type="AlphaFoldDB" id="A0A1E1LSY9"/>
<reference evidence="2" key="1">
    <citation type="submission" date="2016-03" db="EMBL/GenBank/DDBJ databases">
        <authorList>
            <person name="Ploux O."/>
        </authorList>
    </citation>
    <scope>NUCLEOTIDE SEQUENCE [LARGE SCALE GENOMIC DNA]</scope>
    <source>
        <strain evidence="2">UK7</strain>
    </source>
</reference>
<evidence type="ECO:0000313" key="1">
    <source>
        <dbReference type="EMBL" id="CZT13576.1"/>
    </source>
</evidence>
<organism evidence="1 2">
    <name type="scientific">Rhynchosporium graminicola</name>
    <dbReference type="NCBI Taxonomy" id="2792576"/>
    <lineage>
        <taxon>Eukaryota</taxon>
        <taxon>Fungi</taxon>
        <taxon>Dikarya</taxon>
        <taxon>Ascomycota</taxon>
        <taxon>Pezizomycotina</taxon>
        <taxon>Leotiomycetes</taxon>
        <taxon>Helotiales</taxon>
        <taxon>Ploettnerulaceae</taxon>
        <taxon>Rhynchosporium</taxon>
    </lineage>
</organism>
<gene>
    <name evidence="1" type="ORF">RCO7_10604</name>
</gene>
<dbReference type="EMBL" id="FJUW01000091">
    <property type="protein sequence ID" value="CZT13576.1"/>
    <property type="molecule type" value="Genomic_DNA"/>
</dbReference>
<name>A0A1E1LSY9_9HELO</name>
<proteinExistence type="predicted"/>
<dbReference type="InParanoid" id="A0A1E1LSY9"/>
<protein>
    <submittedName>
        <fullName evidence="1">Uncharacterized protein</fullName>
    </submittedName>
</protein>
<comment type="caution">
    <text evidence="1">The sequence shown here is derived from an EMBL/GenBank/DDBJ whole genome shotgun (WGS) entry which is preliminary data.</text>
</comment>
<evidence type="ECO:0000313" key="2">
    <source>
        <dbReference type="Proteomes" id="UP000178129"/>
    </source>
</evidence>
<sequence>MSSSNKKTILERAFDDMHQLRKLAETSPELVARTHDRFKTTWISFNDPAAVAFQNVVDQGPEKVRAKLRELQLLEGTLSFINQVSDEYERLKHTDDQDTNTGVGIAEGDWDRATRGEKLRYLARPLHPFGDHQQRVRFVIQELTGATEAEAENEPEQDEEFSNAVAKCNNLSQKEGMTITGMLALLENDVTVLDAMKGFSRELEKLVREECKAGWDWAASLNKQKHLRKTIDETWGKCSKYFWIVVLDELENRGGSEDVKKLVEQKMRGN</sequence>
<dbReference type="Proteomes" id="UP000178129">
    <property type="component" value="Unassembled WGS sequence"/>
</dbReference>
<keyword evidence="2" id="KW-1185">Reference proteome</keyword>
<accession>A0A1E1LSY9</accession>